<keyword evidence="5 10" id="KW-0378">Hydrolase</keyword>
<feature type="binding site" evidence="10">
    <location>
        <position position="46"/>
    </location>
    <ligand>
        <name>Mg(2+)</name>
        <dbReference type="ChEBI" id="CHEBI:18420"/>
    </ligand>
</feature>
<dbReference type="GO" id="GO:0009117">
    <property type="term" value="P:nucleotide metabolic process"/>
    <property type="evidence" value="ECO:0007669"/>
    <property type="project" value="UniProtKB-KW"/>
</dbReference>
<feature type="binding site" evidence="10">
    <location>
        <position position="75"/>
    </location>
    <ligand>
        <name>Mg(2+)</name>
        <dbReference type="ChEBI" id="CHEBI:18420"/>
    </ligand>
</feature>
<feature type="binding site" evidence="10">
    <location>
        <position position="76"/>
    </location>
    <ligand>
        <name>substrate</name>
    </ligand>
</feature>
<evidence type="ECO:0000256" key="1">
    <source>
        <dbReference type="ARBA" id="ARBA00008023"/>
    </source>
</evidence>
<comment type="catalytic activity">
    <reaction evidence="9 10">
        <text>XTP + H2O = XMP + diphosphate + H(+)</text>
        <dbReference type="Rhea" id="RHEA:28610"/>
        <dbReference type="ChEBI" id="CHEBI:15377"/>
        <dbReference type="ChEBI" id="CHEBI:15378"/>
        <dbReference type="ChEBI" id="CHEBI:33019"/>
        <dbReference type="ChEBI" id="CHEBI:57464"/>
        <dbReference type="ChEBI" id="CHEBI:61314"/>
        <dbReference type="EC" id="3.6.1.66"/>
    </reaction>
</comment>
<evidence type="ECO:0000313" key="12">
    <source>
        <dbReference type="EMBL" id="MDI6448854.1"/>
    </source>
</evidence>
<evidence type="ECO:0000256" key="9">
    <source>
        <dbReference type="ARBA" id="ARBA00052017"/>
    </source>
</evidence>
<comment type="catalytic activity">
    <reaction evidence="10">
        <text>ITP + H2O = IMP + diphosphate + H(+)</text>
        <dbReference type="Rhea" id="RHEA:29399"/>
        <dbReference type="ChEBI" id="CHEBI:15377"/>
        <dbReference type="ChEBI" id="CHEBI:15378"/>
        <dbReference type="ChEBI" id="CHEBI:33019"/>
        <dbReference type="ChEBI" id="CHEBI:58053"/>
        <dbReference type="ChEBI" id="CHEBI:61402"/>
        <dbReference type="EC" id="3.6.1.66"/>
    </reaction>
</comment>
<dbReference type="Proteomes" id="UP001431776">
    <property type="component" value="Unassembled WGS sequence"/>
</dbReference>
<feature type="active site" description="Proton acceptor" evidence="10">
    <location>
        <position position="75"/>
    </location>
</feature>
<organism evidence="12 13">
    <name type="scientific">Anaerobaca lacustris</name>
    <dbReference type="NCBI Taxonomy" id="3044600"/>
    <lineage>
        <taxon>Bacteria</taxon>
        <taxon>Pseudomonadati</taxon>
        <taxon>Planctomycetota</taxon>
        <taxon>Phycisphaerae</taxon>
        <taxon>Sedimentisphaerales</taxon>
        <taxon>Anaerobacaceae</taxon>
        <taxon>Anaerobaca</taxon>
    </lineage>
</organism>
<feature type="binding site" evidence="10">
    <location>
        <begin position="193"/>
        <end position="194"/>
    </location>
    <ligand>
        <name>substrate</name>
    </ligand>
</feature>
<keyword evidence="6 10" id="KW-0460">Magnesium</keyword>
<dbReference type="InterPro" id="IPR020922">
    <property type="entry name" value="dITP/XTP_pyrophosphatase"/>
</dbReference>
<dbReference type="EMBL" id="JASCXX010000007">
    <property type="protein sequence ID" value="MDI6448854.1"/>
    <property type="molecule type" value="Genomic_DNA"/>
</dbReference>
<comment type="caution">
    <text evidence="12">The sequence shown here is derived from an EMBL/GenBank/DDBJ whole genome shotgun (WGS) entry which is preliminary data.</text>
</comment>
<comment type="subunit">
    <text evidence="2 10">Homodimer.</text>
</comment>
<evidence type="ECO:0000256" key="2">
    <source>
        <dbReference type="ARBA" id="ARBA00011738"/>
    </source>
</evidence>
<protein>
    <recommendedName>
        <fullName evidence="10">dITP/XTP pyrophosphatase</fullName>
        <ecNumber evidence="10">3.6.1.66</ecNumber>
    </recommendedName>
    <alternativeName>
        <fullName evidence="10">Non-canonical purine NTP pyrophosphatase</fullName>
    </alternativeName>
    <alternativeName>
        <fullName evidence="10">Non-standard purine NTP pyrophosphatase</fullName>
    </alternativeName>
    <alternativeName>
        <fullName evidence="10">Nucleoside-triphosphate diphosphatase</fullName>
    </alternativeName>
    <alternativeName>
        <fullName evidence="10">Nucleoside-triphosphate pyrophosphatase</fullName>
        <shortName evidence="10">NTPase</shortName>
    </alternativeName>
</protein>
<dbReference type="GO" id="GO:0036222">
    <property type="term" value="F:XTP diphosphatase activity"/>
    <property type="evidence" value="ECO:0007669"/>
    <property type="project" value="UniProtKB-UniRule"/>
</dbReference>
<accession>A0AAW6TZK6</accession>
<gene>
    <name evidence="12" type="ORF">QJ522_07330</name>
</gene>
<feature type="binding site" evidence="10">
    <location>
        <begin position="14"/>
        <end position="19"/>
    </location>
    <ligand>
        <name>substrate</name>
    </ligand>
</feature>
<dbReference type="GO" id="GO:0017111">
    <property type="term" value="F:ribonucleoside triphosphate phosphatase activity"/>
    <property type="evidence" value="ECO:0007669"/>
    <property type="project" value="InterPro"/>
</dbReference>
<dbReference type="SUPFAM" id="SSF52972">
    <property type="entry name" value="ITPase-like"/>
    <property type="match status" value="1"/>
</dbReference>
<dbReference type="EC" id="3.6.1.66" evidence="10"/>
<comment type="catalytic activity">
    <reaction evidence="8 10">
        <text>dITP + H2O = dIMP + diphosphate + H(+)</text>
        <dbReference type="Rhea" id="RHEA:28342"/>
        <dbReference type="ChEBI" id="CHEBI:15377"/>
        <dbReference type="ChEBI" id="CHEBI:15378"/>
        <dbReference type="ChEBI" id="CHEBI:33019"/>
        <dbReference type="ChEBI" id="CHEBI:61194"/>
        <dbReference type="ChEBI" id="CHEBI:61382"/>
        <dbReference type="EC" id="3.6.1.66"/>
    </reaction>
</comment>
<dbReference type="GO" id="GO:0009146">
    <property type="term" value="P:purine nucleoside triphosphate catabolic process"/>
    <property type="evidence" value="ECO:0007669"/>
    <property type="project" value="UniProtKB-UniRule"/>
</dbReference>
<dbReference type="CDD" id="cd00515">
    <property type="entry name" value="HAM1"/>
    <property type="match status" value="1"/>
</dbReference>
<evidence type="ECO:0000256" key="6">
    <source>
        <dbReference type="ARBA" id="ARBA00022842"/>
    </source>
</evidence>
<dbReference type="Gene3D" id="3.90.950.10">
    <property type="match status" value="1"/>
</dbReference>
<feature type="binding site" evidence="10">
    <location>
        <begin position="165"/>
        <end position="168"/>
    </location>
    <ligand>
        <name>substrate</name>
    </ligand>
</feature>
<dbReference type="GO" id="GO:0046872">
    <property type="term" value="F:metal ion binding"/>
    <property type="evidence" value="ECO:0007669"/>
    <property type="project" value="UniProtKB-KW"/>
</dbReference>
<proteinExistence type="inferred from homology"/>
<dbReference type="GO" id="GO:0000166">
    <property type="term" value="F:nucleotide binding"/>
    <property type="evidence" value="ECO:0007669"/>
    <property type="project" value="UniProtKB-KW"/>
</dbReference>
<comment type="cofactor">
    <cofactor evidence="10">
        <name>Mg(2+)</name>
        <dbReference type="ChEBI" id="CHEBI:18420"/>
    </cofactor>
    <text evidence="10">Binds 1 Mg(2+) ion per subunit.</text>
</comment>
<name>A0AAW6TZK6_9BACT</name>
<comment type="similarity">
    <text evidence="1 10 11">Belongs to the HAM1 NTPase family.</text>
</comment>
<dbReference type="PANTHER" id="PTHR11067">
    <property type="entry name" value="INOSINE TRIPHOSPHATE PYROPHOSPHATASE/HAM1 PROTEIN"/>
    <property type="match status" value="1"/>
</dbReference>
<keyword evidence="3 10" id="KW-0479">Metal-binding</keyword>
<evidence type="ECO:0000313" key="13">
    <source>
        <dbReference type="Proteomes" id="UP001431776"/>
    </source>
</evidence>
<evidence type="ECO:0000256" key="5">
    <source>
        <dbReference type="ARBA" id="ARBA00022801"/>
    </source>
</evidence>
<dbReference type="RefSeq" id="WP_349244265.1">
    <property type="nucleotide sequence ID" value="NZ_JASCXX010000007.1"/>
</dbReference>
<comment type="function">
    <text evidence="10">Pyrophosphatase that catalyzes the hydrolysis of nucleoside triphosphates to their monophosphate derivatives, with a high preference for the non-canonical purine nucleotides XTP (xanthosine triphosphate), dITP (deoxyinosine triphosphate) and ITP. Seems to function as a house-cleaning enzyme that removes non-canonical purine nucleotides from the nucleotide pool, thus preventing their incorporation into DNA/RNA and avoiding chromosomal lesions.</text>
</comment>
<dbReference type="InterPro" id="IPR029001">
    <property type="entry name" value="ITPase-like_fam"/>
</dbReference>
<evidence type="ECO:0000256" key="11">
    <source>
        <dbReference type="RuleBase" id="RU003781"/>
    </source>
</evidence>
<dbReference type="Pfam" id="PF01725">
    <property type="entry name" value="Ham1p_like"/>
    <property type="match status" value="1"/>
</dbReference>
<dbReference type="PANTHER" id="PTHR11067:SF9">
    <property type="entry name" value="INOSINE TRIPHOSPHATE PYROPHOSPHATASE"/>
    <property type="match status" value="1"/>
</dbReference>
<evidence type="ECO:0000256" key="3">
    <source>
        <dbReference type="ARBA" id="ARBA00022723"/>
    </source>
</evidence>
<dbReference type="AlphaFoldDB" id="A0AAW6TZK6"/>
<dbReference type="GO" id="GO:0036220">
    <property type="term" value="F:ITP diphosphatase activity"/>
    <property type="evidence" value="ECO:0007669"/>
    <property type="project" value="UniProtKB-UniRule"/>
</dbReference>
<sequence length="218" mass="23232">MGAEASRRTILVATTNAGKVRELRAMLGDSVGWKTLADFPGVGEVEEDGATFAENARKKATEYARATGLWTLADDSGLVVDALGGAPGVQSARFSGDAGPGADRKEIDRRNIAKLLRLLEGVPPEKRTARFVCHLCLASPERVLVETQGTVEGLIVDEPVGDNGFGYDPVFFVGTLGRTVAQLPDDEKNAISHRGNAIRRFMPLLNEVLAGSVSQDGR</sequence>
<keyword evidence="7 10" id="KW-0546">Nucleotide metabolism</keyword>
<evidence type="ECO:0000256" key="4">
    <source>
        <dbReference type="ARBA" id="ARBA00022741"/>
    </source>
</evidence>
<dbReference type="NCBIfam" id="TIGR00042">
    <property type="entry name" value="RdgB/HAM1 family non-canonical purine NTP pyrophosphatase"/>
    <property type="match status" value="1"/>
</dbReference>
<dbReference type="HAMAP" id="MF_01405">
    <property type="entry name" value="Non_canon_purine_NTPase"/>
    <property type="match status" value="1"/>
</dbReference>
<evidence type="ECO:0000256" key="7">
    <source>
        <dbReference type="ARBA" id="ARBA00023080"/>
    </source>
</evidence>
<dbReference type="NCBIfam" id="NF011397">
    <property type="entry name" value="PRK14822.1"/>
    <property type="match status" value="1"/>
</dbReference>
<evidence type="ECO:0000256" key="10">
    <source>
        <dbReference type="HAMAP-Rule" id="MF_01405"/>
    </source>
</evidence>
<dbReference type="GO" id="GO:0035870">
    <property type="term" value="F:dITP diphosphatase activity"/>
    <property type="evidence" value="ECO:0007669"/>
    <property type="project" value="UniProtKB-UniRule"/>
</dbReference>
<dbReference type="FunFam" id="3.90.950.10:FF:000001">
    <property type="entry name" value="dITP/XTP pyrophosphatase"/>
    <property type="match status" value="1"/>
</dbReference>
<keyword evidence="4 10" id="KW-0547">Nucleotide-binding</keyword>
<feature type="binding site" evidence="10">
    <location>
        <position position="188"/>
    </location>
    <ligand>
        <name>substrate</name>
    </ligand>
</feature>
<evidence type="ECO:0000256" key="8">
    <source>
        <dbReference type="ARBA" id="ARBA00051875"/>
    </source>
</evidence>
<dbReference type="GO" id="GO:0005829">
    <property type="term" value="C:cytosol"/>
    <property type="evidence" value="ECO:0007669"/>
    <property type="project" value="TreeGrafter"/>
</dbReference>
<dbReference type="InterPro" id="IPR002637">
    <property type="entry name" value="RdgB/HAM1"/>
</dbReference>
<keyword evidence="13" id="KW-1185">Reference proteome</keyword>
<reference evidence="12" key="1">
    <citation type="submission" date="2023-05" db="EMBL/GenBank/DDBJ databases">
        <title>Anaerotaeda fermentans gen. nov., sp. nov., a novel anaerobic planctomycete of the new family within the order Sedimentisphaerales isolated from Taman Peninsula, Russia.</title>
        <authorList>
            <person name="Khomyakova M.A."/>
            <person name="Merkel A.Y."/>
            <person name="Slobodkin A.I."/>
        </authorList>
    </citation>
    <scope>NUCLEOTIDE SEQUENCE</scope>
    <source>
        <strain evidence="12">M17dextr</strain>
    </source>
</reference>